<organism evidence="2 3">
    <name type="scientific">Ceratodon purpureus</name>
    <name type="common">Fire moss</name>
    <name type="synonym">Dicranum purpureum</name>
    <dbReference type="NCBI Taxonomy" id="3225"/>
    <lineage>
        <taxon>Eukaryota</taxon>
        <taxon>Viridiplantae</taxon>
        <taxon>Streptophyta</taxon>
        <taxon>Embryophyta</taxon>
        <taxon>Bryophyta</taxon>
        <taxon>Bryophytina</taxon>
        <taxon>Bryopsida</taxon>
        <taxon>Dicranidae</taxon>
        <taxon>Pseudoditrichales</taxon>
        <taxon>Ditrichaceae</taxon>
        <taxon>Ceratodon</taxon>
    </lineage>
</organism>
<evidence type="ECO:0000313" key="3">
    <source>
        <dbReference type="Proteomes" id="UP000822688"/>
    </source>
</evidence>
<evidence type="ECO:0000256" key="1">
    <source>
        <dbReference type="SAM" id="MobiDB-lite"/>
    </source>
</evidence>
<sequence length="126" mass="14356">MSVKSFRQTRIPCRSTNLLPSTTLKPASKSTREIPNRNAHSNSATFTPHSRLHRSLSGLRQGSQVVKPELYPECKYTNVRKQNLSIHFDVNPVQQPSRSHDSPSRYNNGQNSSKHKQLNNWVIHSP</sequence>
<dbReference type="Proteomes" id="UP000822688">
    <property type="component" value="Chromosome 5"/>
</dbReference>
<feature type="compositionally biased region" description="Polar residues" evidence="1">
    <location>
        <begin position="1"/>
        <end position="29"/>
    </location>
</feature>
<protein>
    <submittedName>
        <fullName evidence="2">Uncharacterized protein</fullName>
    </submittedName>
</protein>
<reference evidence="2" key="1">
    <citation type="submission" date="2020-06" db="EMBL/GenBank/DDBJ databases">
        <title>WGS assembly of Ceratodon purpureus strain R40.</title>
        <authorList>
            <person name="Carey S.B."/>
            <person name="Jenkins J."/>
            <person name="Shu S."/>
            <person name="Lovell J.T."/>
            <person name="Sreedasyam A."/>
            <person name="Maumus F."/>
            <person name="Tiley G.P."/>
            <person name="Fernandez-Pozo N."/>
            <person name="Barry K."/>
            <person name="Chen C."/>
            <person name="Wang M."/>
            <person name="Lipzen A."/>
            <person name="Daum C."/>
            <person name="Saski C.A."/>
            <person name="Payton A.C."/>
            <person name="Mcbreen J.C."/>
            <person name="Conrad R.E."/>
            <person name="Kollar L.M."/>
            <person name="Olsson S."/>
            <person name="Huttunen S."/>
            <person name="Landis J.B."/>
            <person name="Wickett N.J."/>
            <person name="Johnson M.G."/>
            <person name="Rensing S.A."/>
            <person name="Grimwood J."/>
            <person name="Schmutz J."/>
            <person name="Mcdaniel S.F."/>
        </authorList>
    </citation>
    <scope>NUCLEOTIDE SEQUENCE</scope>
    <source>
        <strain evidence="2">R40</strain>
    </source>
</reference>
<feature type="region of interest" description="Disordered" evidence="1">
    <location>
        <begin position="1"/>
        <end position="63"/>
    </location>
</feature>
<name>A0A8T0HZI2_CERPU</name>
<proteinExistence type="predicted"/>
<feature type="region of interest" description="Disordered" evidence="1">
    <location>
        <begin position="91"/>
        <end position="126"/>
    </location>
</feature>
<evidence type="ECO:0000313" key="2">
    <source>
        <dbReference type="EMBL" id="KAG0576296.1"/>
    </source>
</evidence>
<keyword evidence="3" id="KW-1185">Reference proteome</keyword>
<feature type="compositionally biased region" description="Polar residues" evidence="1">
    <location>
        <begin position="104"/>
        <end position="126"/>
    </location>
</feature>
<feature type="compositionally biased region" description="Polar residues" evidence="1">
    <location>
        <begin position="38"/>
        <end position="48"/>
    </location>
</feature>
<comment type="caution">
    <text evidence="2">The sequence shown here is derived from an EMBL/GenBank/DDBJ whole genome shotgun (WGS) entry which is preliminary data.</text>
</comment>
<gene>
    <name evidence="2" type="ORF">KC19_5G069700</name>
</gene>
<dbReference type="AlphaFoldDB" id="A0A8T0HZI2"/>
<dbReference type="EMBL" id="CM026425">
    <property type="protein sequence ID" value="KAG0576296.1"/>
    <property type="molecule type" value="Genomic_DNA"/>
</dbReference>
<accession>A0A8T0HZI2</accession>